<evidence type="ECO:0000313" key="2">
    <source>
        <dbReference type="Proteomes" id="UP001148838"/>
    </source>
</evidence>
<dbReference type="Proteomes" id="UP001148838">
    <property type="component" value="Unassembled WGS sequence"/>
</dbReference>
<evidence type="ECO:0000313" key="1">
    <source>
        <dbReference type="EMBL" id="KAJ4432950.1"/>
    </source>
</evidence>
<dbReference type="EMBL" id="JAJSOF020000027">
    <property type="protein sequence ID" value="KAJ4432950.1"/>
    <property type="molecule type" value="Genomic_DNA"/>
</dbReference>
<accession>A0ABQ8SGN4</accession>
<comment type="caution">
    <text evidence="1">The sequence shown here is derived from an EMBL/GenBank/DDBJ whole genome shotgun (WGS) entry which is preliminary data.</text>
</comment>
<protein>
    <submittedName>
        <fullName evidence="1">Uncharacterized protein</fullName>
    </submittedName>
</protein>
<name>A0ABQ8SGN4_PERAM</name>
<proteinExistence type="predicted"/>
<keyword evidence="2" id="KW-1185">Reference proteome</keyword>
<reference evidence="1 2" key="1">
    <citation type="journal article" date="2022" name="Allergy">
        <title>Genome assembly and annotation of Periplaneta americana reveal a comprehensive cockroach allergen profile.</title>
        <authorList>
            <person name="Wang L."/>
            <person name="Xiong Q."/>
            <person name="Saelim N."/>
            <person name="Wang L."/>
            <person name="Nong W."/>
            <person name="Wan A.T."/>
            <person name="Shi M."/>
            <person name="Liu X."/>
            <person name="Cao Q."/>
            <person name="Hui J.H.L."/>
            <person name="Sookrung N."/>
            <person name="Leung T.F."/>
            <person name="Tungtrongchitr A."/>
            <person name="Tsui S.K.W."/>
        </authorList>
    </citation>
    <scope>NUCLEOTIDE SEQUENCE [LARGE SCALE GENOMIC DNA]</scope>
    <source>
        <strain evidence="1">PWHHKU_190912</strain>
    </source>
</reference>
<sequence>MDMFSCDSEEDPSHIYSVPKYERHYARRDSEKKFLPPSYTLKKLCEEFQGQPKIINPVGRPKYEEIFHPQNIAIKIPNKDTCAKCGKFQMQLAVAPEDQKLIIKDALRVHQEDAIKTTYPKQLTKRNQEKRVKTKIL</sequence>
<organism evidence="1 2">
    <name type="scientific">Periplaneta americana</name>
    <name type="common">American cockroach</name>
    <name type="synonym">Blatta americana</name>
    <dbReference type="NCBI Taxonomy" id="6978"/>
    <lineage>
        <taxon>Eukaryota</taxon>
        <taxon>Metazoa</taxon>
        <taxon>Ecdysozoa</taxon>
        <taxon>Arthropoda</taxon>
        <taxon>Hexapoda</taxon>
        <taxon>Insecta</taxon>
        <taxon>Pterygota</taxon>
        <taxon>Neoptera</taxon>
        <taxon>Polyneoptera</taxon>
        <taxon>Dictyoptera</taxon>
        <taxon>Blattodea</taxon>
        <taxon>Blattoidea</taxon>
        <taxon>Blattidae</taxon>
        <taxon>Blattinae</taxon>
        <taxon>Periplaneta</taxon>
    </lineage>
</organism>
<gene>
    <name evidence="1" type="ORF">ANN_15207</name>
</gene>